<dbReference type="OrthoDB" id="27545at10239"/>
<sequence>MISLKNIRDRMVQVEGYIKTSDANNFIATQGIVSSTNNLAGLPLSHYNCGGSCSWTCSGGCSHGAGNR</sequence>
<gene>
    <name evidence="1" type="ORF">ASESINO_183</name>
</gene>
<dbReference type="GeneID" id="29057133"/>
<proteinExistence type="predicted"/>
<organism evidence="1 2">
    <name type="scientific">Erwinia phage vB_EamM_Asesino</name>
    <dbReference type="NCBI Taxonomy" id="1883370"/>
    <lineage>
        <taxon>Viruses</taxon>
        <taxon>Duplodnaviria</taxon>
        <taxon>Heunggongvirae</taxon>
        <taxon>Uroviricota</taxon>
        <taxon>Caudoviricetes</taxon>
        <taxon>Chimalliviridae</taxon>
        <taxon>Erskinevirus</taxon>
        <taxon>Erskinevirus asesino</taxon>
    </lineage>
</organism>
<dbReference type="Proteomes" id="UP000202181">
    <property type="component" value="Segment"/>
</dbReference>
<protein>
    <submittedName>
        <fullName evidence="1">Uncharacterized protein</fullName>
    </submittedName>
</protein>
<dbReference type="EMBL" id="KX397364">
    <property type="protein sequence ID" value="ANZ48196.1"/>
    <property type="molecule type" value="Genomic_DNA"/>
</dbReference>
<accession>A0A1B2IAC5</accession>
<keyword evidence="2" id="KW-1185">Reference proteome</keyword>
<dbReference type="RefSeq" id="YP_009290801.1">
    <property type="nucleotide sequence ID" value="NC_031107.2"/>
</dbReference>
<name>A0A1B2IAC5_9CAUD</name>
<evidence type="ECO:0000313" key="1">
    <source>
        <dbReference type="EMBL" id="ANZ48196.1"/>
    </source>
</evidence>
<reference evidence="1" key="1">
    <citation type="submission" date="2016-06" db="EMBL/GenBank/DDBJ databases">
        <authorList>
            <person name="Berg J.A."/>
            <person name="Hyde J.R."/>
            <person name="Breakwell D.P."/>
            <person name="Hope S."/>
            <person name="Grose J.H."/>
        </authorList>
    </citation>
    <scope>NUCLEOTIDE SEQUENCE [LARGE SCALE GENOMIC DNA]</scope>
</reference>
<evidence type="ECO:0000313" key="2">
    <source>
        <dbReference type="Proteomes" id="UP000202181"/>
    </source>
</evidence>
<dbReference type="KEGG" id="vg:29057133"/>